<dbReference type="CDD" id="cd03673">
    <property type="entry name" value="NUDIX_Ap6A_hydrolase"/>
    <property type="match status" value="1"/>
</dbReference>
<dbReference type="EMBL" id="LBSJ01000044">
    <property type="protein sequence ID" value="KKQ13807.1"/>
    <property type="molecule type" value="Genomic_DNA"/>
</dbReference>
<keyword evidence="1 2" id="KW-0378">Hydrolase</keyword>
<dbReference type="InterPro" id="IPR000086">
    <property type="entry name" value="NUDIX_hydrolase_dom"/>
</dbReference>
<dbReference type="SUPFAM" id="SSF55811">
    <property type="entry name" value="Nudix"/>
    <property type="match status" value="1"/>
</dbReference>
<dbReference type="Gene3D" id="3.90.79.10">
    <property type="entry name" value="Nucleoside Triphosphate Pyrophosphohydrolase"/>
    <property type="match status" value="1"/>
</dbReference>
<comment type="caution">
    <text evidence="4">The sequence shown here is derived from an EMBL/GenBank/DDBJ whole genome shotgun (WGS) entry which is preliminary data.</text>
</comment>
<dbReference type="Proteomes" id="UP000034448">
    <property type="component" value="Unassembled WGS sequence"/>
</dbReference>
<name>A0A0G0F7A2_9BACT</name>
<evidence type="ECO:0000256" key="2">
    <source>
        <dbReference type="RuleBase" id="RU003476"/>
    </source>
</evidence>
<dbReference type="PROSITE" id="PS00893">
    <property type="entry name" value="NUDIX_BOX"/>
    <property type="match status" value="1"/>
</dbReference>
<evidence type="ECO:0000313" key="5">
    <source>
        <dbReference type="Proteomes" id="UP000034448"/>
    </source>
</evidence>
<reference evidence="4 5" key="1">
    <citation type="journal article" date="2015" name="Nature">
        <title>rRNA introns, odd ribosomes, and small enigmatic genomes across a large radiation of phyla.</title>
        <authorList>
            <person name="Brown C.T."/>
            <person name="Hug L.A."/>
            <person name="Thomas B.C."/>
            <person name="Sharon I."/>
            <person name="Castelle C.J."/>
            <person name="Singh A."/>
            <person name="Wilkins M.J."/>
            <person name="Williams K.H."/>
            <person name="Banfield J.F."/>
        </authorList>
    </citation>
    <scope>NUCLEOTIDE SEQUENCE [LARGE SCALE GENOMIC DNA]</scope>
</reference>
<dbReference type="PRINTS" id="PR00502">
    <property type="entry name" value="NUDIXFAMILY"/>
</dbReference>
<evidence type="ECO:0000256" key="1">
    <source>
        <dbReference type="ARBA" id="ARBA00022801"/>
    </source>
</evidence>
<dbReference type="Pfam" id="PF00293">
    <property type="entry name" value="NUDIX"/>
    <property type="match status" value="1"/>
</dbReference>
<organism evidence="4 5">
    <name type="scientific">Candidatus Daviesbacteria bacterium GW2011_GWA1_36_8</name>
    <dbReference type="NCBI Taxonomy" id="1618417"/>
    <lineage>
        <taxon>Bacteria</taxon>
        <taxon>Candidatus Daviesiibacteriota</taxon>
    </lineage>
</organism>
<protein>
    <submittedName>
        <fullName evidence="4">MutT/nudix family protein</fullName>
    </submittedName>
</protein>
<dbReference type="GO" id="GO:0004081">
    <property type="term" value="F:bis(5'-nucleosyl)-tetraphosphatase (asymmetrical) activity"/>
    <property type="evidence" value="ECO:0007669"/>
    <property type="project" value="TreeGrafter"/>
</dbReference>
<dbReference type="AlphaFoldDB" id="A0A0G0F7A2"/>
<proteinExistence type="inferred from homology"/>
<feature type="domain" description="Nudix hydrolase" evidence="3">
    <location>
        <begin position="2"/>
        <end position="138"/>
    </location>
</feature>
<dbReference type="PANTHER" id="PTHR21340">
    <property type="entry name" value="DIADENOSINE 5,5-P1,P4-TETRAPHOSPHATE PYROPHOSPHOHYDROLASE MUTT"/>
    <property type="match status" value="1"/>
</dbReference>
<dbReference type="InterPro" id="IPR051325">
    <property type="entry name" value="Nudix_hydrolase_domain"/>
</dbReference>
<accession>A0A0G0F7A2</accession>
<dbReference type="InterPro" id="IPR015797">
    <property type="entry name" value="NUDIX_hydrolase-like_dom_sf"/>
</dbReference>
<gene>
    <name evidence="4" type="ORF">US28_C0044G0010</name>
</gene>
<evidence type="ECO:0000259" key="3">
    <source>
        <dbReference type="PROSITE" id="PS51462"/>
    </source>
</evidence>
<dbReference type="PROSITE" id="PS51462">
    <property type="entry name" value="NUDIX"/>
    <property type="match status" value="1"/>
</dbReference>
<dbReference type="InterPro" id="IPR020476">
    <property type="entry name" value="Nudix_hydrolase"/>
</dbReference>
<comment type="similarity">
    <text evidence="2">Belongs to the Nudix hydrolase family.</text>
</comment>
<dbReference type="InterPro" id="IPR020084">
    <property type="entry name" value="NUDIX_hydrolase_CS"/>
</dbReference>
<dbReference type="GO" id="GO:0006167">
    <property type="term" value="P:AMP biosynthetic process"/>
    <property type="evidence" value="ECO:0007669"/>
    <property type="project" value="TreeGrafter"/>
</dbReference>
<sequence>MKREFSAGGIIFNPKGQVLLINNAAMRDPKKSYWGFPKGHIHSGESSQDAALREVEEEVGIKAKVLGKVGDSKYVFNSKEGKVFKVVIMYLMTCAEDNITHQTEELLGAQWLEAEDALEKLSFPTDKGLLKKAIKLKEVSP</sequence>
<dbReference type="GO" id="GO:0006754">
    <property type="term" value="P:ATP biosynthetic process"/>
    <property type="evidence" value="ECO:0007669"/>
    <property type="project" value="TreeGrafter"/>
</dbReference>
<evidence type="ECO:0000313" key="4">
    <source>
        <dbReference type="EMBL" id="KKQ13807.1"/>
    </source>
</evidence>
<dbReference type="PANTHER" id="PTHR21340:SF0">
    <property type="entry name" value="BIS(5'-NUCLEOSYL)-TETRAPHOSPHATASE [ASYMMETRICAL]"/>
    <property type="match status" value="1"/>
</dbReference>